<feature type="transmembrane region" description="Helical" evidence="7">
    <location>
        <begin position="370"/>
        <end position="388"/>
    </location>
</feature>
<keyword evidence="5 7" id="KW-1133">Transmembrane helix</keyword>
<feature type="transmembrane region" description="Helical" evidence="7">
    <location>
        <begin position="138"/>
        <end position="154"/>
    </location>
</feature>
<evidence type="ECO:0000313" key="9">
    <source>
        <dbReference type="EMBL" id="NBI27795.1"/>
    </source>
</evidence>
<feature type="transmembrane region" description="Helical" evidence="7">
    <location>
        <begin position="341"/>
        <end position="358"/>
    </location>
</feature>
<dbReference type="InterPro" id="IPR043429">
    <property type="entry name" value="ArtM/GltK/GlnP/TcyL/YhdX-like"/>
</dbReference>
<dbReference type="RefSeq" id="WP_160644098.1">
    <property type="nucleotide sequence ID" value="NZ_SIJB01000006.1"/>
</dbReference>
<dbReference type="OrthoDB" id="9805999at2"/>
<dbReference type="InterPro" id="IPR000515">
    <property type="entry name" value="MetI-like"/>
</dbReference>
<proteinExistence type="inferred from homology"/>
<protein>
    <submittedName>
        <fullName evidence="9">Amino acid ABC transporter permease</fullName>
    </submittedName>
</protein>
<comment type="caution">
    <text evidence="9">The sequence shown here is derived from an EMBL/GenBank/DDBJ whole genome shotgun (WGS) entry which is preliminary data.</text>
</comment>
<feature type="transmembrane region" description="Helical" evidence="7">
    <location>
        <begin position="37"/>
        <end position="54"/>
    </location>
</feature>
<feature type="transmembrane region" description="Helical" evidence="7">
    <location>
        <begin position="197"/>
        <end position="219"/>
    </location>
</feature>
<dbReference type="GO" id="GO:0043190">
    <property type="term" value="C:ATP-binding cassette (ABC) transporter complex"/>
    <property type="evidence" value="ECO:0007669"/>
    <property type="project" value="InterPro"/>
</dbReference>
<dbReference type="AlphaFoldDB" id="A0A6N9PYU1"/>
<keyword evidence="4 7" id="KW-0812">Transmembrane</keyword>
<accession>A0A6N9PYU1</accession>
<dbReference type="GO" id="GO:0006865">
    <property type="term" value="P:amino acid transport"/>
    <property type="evidence" value="ECO:0007669"/>
    <property type="project" value="TreeGrafter"/>
</dbReference>
<evidence type="ECO:0000256" key="6">
    <source>
        <dbReference type="ARBA" id="ARBA00023136"/>
    </source>
</evidence>
<gene>
    <name evidence="9" type="ORF">ERL59_02310</name>
</gene>
<keyword evidence="2 7" id="KW-0813">Transport</keyword>
<dbReference type="PANTHER" id="PTHR30614">
    <property type="entry name" value="MEMBRANE COMPONENT OF AMINO ACID ABC TRANSPORTER"/>
    <property type="match status" value="1"/>
</dbReference>
<feature type="transmembrane region" description="Helical" evidence="7">
    <location>
        <begin position="304"/>
        <end position="329"/>
    </location>
</feature>
<evidence type="ECO:0000256" key="4">
    <source>
        <dbReference type="ARBA" id="ARBA00022692"/>
    </source>
</evidence>
<dbReference type="NCBIfam" id="TIGR01726">
    <property type="entry name" value="HEQRo_perm_3TM"/>
    <property type="match status" value="1"/>
</dbReference>
<dbReference type="GO" id="GO:0022857">
    <property type="term" value="F:transmembrane transporter activity"/>
    <property type="evidence" value="ECO:0007669"/>
    <property type="project" value="InterPro"/>
</dbReference>
<feature type="transmembrane region" description="Helical" evidence="7">
    <location>
        <begin position="166"/>
        <end position="185"/>
    </location>
</feature>
<sequence length="401" mass="44783">MSDQMNVKLPQKRAETPPPKTSVGVIGWLKENLFSSWLNAILTLIIAIIVYFILKSALTWVFISAEWAVIANELRFLLVGRYPEEQVWRIWTLLLFFHALLGLSWGFGKGVMNSIAFTIGGLLFVSMLLPFIELSSRLWIIANLVTLLSFFYIGHKFPKVKKITYIGWFLSFPFVIFFINGLGILPNVSTNLWGGFMLNILLAVVAILCSFPLGILLALGRRSDLPVIKYFCIIYIEVIRGIPLITVLFMAKFMLPLFTGGIEVDEVVGAMVALTMFSAAYMAENVRGGLQSLPRGQFEASQALGLNSTYMMIFIILPQALKAVIPAIVGQYIAIFKDTTLVLIIGLLDILEIGLSVIAKPEYIGLDMEVLVFGAVVFFIFCYLMAHVSRRLEKSLSVGNR</sequence>
<evidence type="ECO:0000256" key="1">
    <source>
        <dbReference type="ARBA" id="ARBA00004651"/>
    </source>
</evidence>
<dbReference type="CDD" id="cd06261">
    <property type="entry name" value="TM_PBP2"/>
    <property type="match status" value="1"/>
</dbReference>
<comment type="subcellular location">
    <subcellularLocation>
        <location evidence="1 7">Cell membrane</location>
        <topology evidence="1 7">Multi-pass membrane protein</topology>
    </subcellularLocation>
</comment>
<feature type="transmembrane region" description="Helical" evidence="7">
    <location>
        <begin position="88"/>
        <end position="107"/>
    </location>
</feature>
<comment type="similarity">
    <text evidence="7">Belongs to the binding-protein-dependent transport system permease family.</text>
</comment>
<keyword evidence="6 7" id="KW-0472">Membrane</keyword>
<feature type="transmembrane region" description="Helical" evidence="7">
    <location>
        <begin position="231"/>
        <end position="255"/>
    </location>
</feature>
<dbReference type="SUPFAM" id="SSF161098">
    <property type="entry name" value="MetI-like"/>
    <property type="match status" value="1"/>
</dbReference>
<feature type="domain" description="ABC transmembrane type-1" evidence="8">
    <location>
        <begin position="196"/>
        <end position="389"/>
    </location>
</feature>
<dbReference type="EMBL" id="SIJB01000006">
    <property type="protein sequence ID" value="NBI27795.1"/>
    <property type="molecule type" value="Genomic_DNA"/>
</dbReference>
<keyword evidence="10" id="KW-1185">Reference proteome</keyword>
<dbReference type="Pfam" id="PF00528">
    <property type="entry name" value="BPD_transp_1"/>
    <property type="match status" value="1"/>
</dbReference>
<name>A0A6N9PYU1_9BACL</name>
<evidence type="ECO:0000256" key="3">
    <source>
        <dbReference type="ARBA" id="ARBA00022475"/>
    </source>
</evidence>
<dbReference type="Proteomes" id="UP000448943">
    <property type="component" value="Unassembled WGS sequence"/>
</dbReference>
<feature type="transmembrane region" description="Helical" evidence="7">
    <location>
        <begin position="114"/>
        <end position="132"/>
    </location>
</feature>
<dbReference type="InterPro" id="IPR035906">
    <property type="entry name" value="MetI-like_sf"/>
</dbReference>
<dbReference type="PANTHER" id="PTHR30614:SF41">
    <property type="entry name" value="INNER MEMBRANE AMINO-ACID ABC TRANSPORTER PERMEASE PROTEIN YHDY"/>
    <property type="match status" value="1"/>
</dbReference>
<organism evidence="9 10">
    <name type="scientific">Chengkuizengella marina</name>
    <dbReference type="NCBI Taxonomy" id="2507566"/>
    <lineage>
        <taxon>Bacteria</taxon>
        <taxon>Bacillati</taxon>
        <taxon>Bacillota</taxon>
        <taxon>Bacilli</taxon>
        <taxon>Bacillales</taxon>
        <taxon>Paenibacillaceae</taxon>
        <taxon>Chengkuizengella</taxon>
    </lineage>
</organism>
<dbReference type="Gene3D" id="1.10.3720.10">
    <property type="entry name" value="MetI-like"/>
    <property type="match status" value="1"/>
</dbReference>
<evidence type="ECO:0000313" key="10">
    <source>
        <dbReference type="Proteomes" id="UP000448943"/>
    </source>
</evidence>
<evidence type="ECO:0000259" key="8">
    <source>
        <dbReference type="PROSITE" id="PS50928"/>
    </source>
</evidence>
<dbReference type="InterPro" id="IPR010065">
    <property type="entry name" value="AA_ABC_transptr_permease_3TM"/>
</dbReference>
<evidence type="ECO:0000256" key="2">
    <source>
        <dbReference type="ARBA" id="ARBA00022448"/>
    </source>
</evidence>
<evidence type="ECO:0000256" key="5">
    <source>
        <dbReference type="ARBA" id="ARBA00022989"/>
    </source>
</evidence>
<reference evidence="9 10" key="1">
    <citation type="submission" date="2019-01" db="EMBL/GenBank/DDBJ databases">
        <title>Chengkuizengella sp. nov., isolated from deep-sea sediment of East Pacific Ocean.</title>
        <authorList>
            <person name="Yang J."/>
            <person name="Lai Q."/>
            <person name="Shao Z."/>
        </authorList>
    </citation>
    <scope>NUCLEOTIDE SEQUENCE [LARGE SCALE GENOMIC DNA]</scope>
    <source>
        <strain evidence="9 10">YPA3-1-1</strain>
    </source>
</reference>
<keyword evidence="3" id="KW-1003">Cell membrane</keyword>
<dbReference type="PROSITE" id="PS50928">
    <property type="entry name" value="ABC_TM1"/>
    <property type="match status" value="1"/>
</dbReference>
<evidence type="ECO:0000256" key="7">
    <source>
        <dbReference type="RuleBase" id="RU363032"/>
    </source>
</evidence>